<accession>A0ABS7UQI3</accession>
<dbReference type="Pfam" id="PF11738">
    <property type="entry name" value="DUF3298"/>
    <property type="match status" value="1"/>
</dbReference>
<reference evidence="2" key="1">
    <citation type="submission" date="2024-05" db="EMBL/GenBank/DDBJ databases">
        <title>Metabacillus sp. nov., isolated from the rhizosphere soil of tomato plants.</title>
        <authorList>
            <person name="Ma R."/>
        </authorList>
    </citation>
    <scope>NUCLEOTIDE SEQUENCE</scope>
    <source>
        <strain evidence="2">DBTR6</strain>
    </source>
</reference>
<evidence type="ECO:0000259" key="1">
    <source>
        <dbReference type="Pfam" id="PF11738"/>
    </source>
</evidence>
<name>A0ABS7UQI3_9BACI</name>
<evidence type="ECO:0000313" key="3">
    <source>
        <dbReference type="Proteomes" id="UP001165287"/>
    </source>
</evidence>
<dbReference type="Proteomes" id="UP001165287">
    <property type="component" value="Unassembled WGS sequence"/>
</dbReference>
<dbReference type="InterPro" id="IPR037126">
    <property type="entry name" value="PdaC/RsiV-like_sf"/>
</dbReference>
<feature type="domain" description="DUF3298" evidence="1">
    <location>
        <begin position="114"/>
        <end position="183"/>
    </location>
</feature>
<sequence>MEEIRLPVPIQTMMIIAPTGTIFYPQVQWLKSRALQNKINHGILNSVYQMFMKGYQHNYMTKIIGEYEVKNNQRGIISIIMTNIATGPTLSHPVENLTAFTTDIRTGKTYSLSELFKLNTPYIERLSAIVKHQIDKRQLKTYQDFTSIRPNQDFYIADKTLVLFFQSFEIDPNTSGFPIFPISIYDIADILKENGPLGKLLHD</sequence>
<dbReference type="Gene3D" id="3.30.565.40">
    <property type="entry name" value="Fervidobacterium nodosum Rt17-B1 like"/>
    <property type="match status" value="1"/>
</dbReference>
<dbReference type="RefSeq" id="WP_224138778.1">
    <property type="nucleotide sequence ID" value="NZ_JAIQUM010000016.1"/>
</dbReference>
<keyword evidence="3" id="KW-1185">Reference proteome</keyword>
<gene>
    <name evidence="2" type="ORF">K9V48_09905</name>
</gene>
<protein>
    <submittedName>
        <fullName evidence="2">RsiV family protein</fullName>
    </submittedName>
</protein>
<dbReference type="InterPro" id="IPR021729">
    <property type="entry name" value="DUF3298"/>
</dbReference>
<comment type="caution">
    <text evidence="2">The sequence shown here is derived from an EMBL/GenBank/DDBJ whole genome shotgun (WGS) entry which is preliminary data.</text>
</comment>
<dbReference type="Gene3D" id="3.90.640.20">
    <property type="entry name" value="Heat-shock cognate protein, ATPase"/>
    <property type="match status" value="1"/>
</dbReference>
<organism evidence="2 3">
    <name type="scientific">Metabacillus rhizolycopersici</name>
    <dbReference type="NCBI Taxonomy" id="2875709"/>
    <lineage>
        <taxon>Bacteria</taxon>
        <taxon>Bacillati</taxon>
        <taxon>Bacillota</taxon>
        <taxon>Bacilli</taxon>
        <taxon>Bacillales</taxon>
        <taxon>Bacillaceae</taxon>
        <taxon>Metabacillus</taxon>
    </lineage>
</organism>
<proteinExistence type="predicted"/>
<dbReference type="EMBL" id="JAIQUM010000016">
    <property type="protein sequence ID" value="MBZ5750555.1"/>
    <property type="molecule type" value="Genomic_DNA"/>
</dbReference>
<evidence type="ECO:0000313" key="2">
    <source>
        <dbReference type="EMBL" id="MBZ5750555.1"/>
    </source>
</evidence>